<evidence type="ECO:0000256" key="1">
    <source>
        <dbReference type="SAM" id="SignalP"/>
    </source>
</evidence>
<feature type="chain" id="PRO_5047527468" evidence="1">
    <location>
        <begin position="20"/>
        <end position="458"/>
    </location>
</feature>
<evidence type="ECO:0000313" key="3">
    <source>
        <dbReference type="EMBL" id="MBV7380350.1"/>
    </source>
</evidence>
<name>A0ABS6T555_9RHOB</name>
<dbReference type="Proteomes" id="UP000756530">
    <property type="component" value="Unassembled WGS sequence"/>
</dbReference>
<evidence type="ECO:0000259" key="2">
    <source>
        <dbReference type="SMART" id="SM00228"/>
    </source>
</evidence>
<comment type="caution">
    <text evidence="3">The sequence shown here is derived from an EMBL/GenBank/DDBJ whole genome shotgun (WGS) entry which is preliminary data.</text>
</comment>
<dbReference type="PANTHER" id="PTHR22939:SF129">
    <property type="entry name" value="SERINE PROTEASE HTRA2, MITOCHONDRIAL"/>
    <property type="match status" value="1"/>
</dbReference>
<keyword evidence="4" id="KW-1185">Reference proteome</keyword>
<protein>
    <submittedName>
        <fullName evidence="3">Trypsin-like peptidase domain-containing protein</fullName>
    </submittedName>
</protein>
<dbReference type="Pfam" id="PF13180">
    <property type="entry name" value="PDZ_2"/>
    <property type="match status" value="1"/>
</dbReference>
<keyword evidence="1" id="KW-0732">Signal</keyword>
<feature type="signal peptide" evidence="1">
    <location>
        <begin position="1"/>
        <end position="19"/>
    </location>
</feature>
<organism evidence="3 4">
    <name type="scientific">Maritimibacter dapengensis</name>
    <dbReference type="NCBI Taxonomy" id="2836868"/>
    <lineage>
        <taxon>Bacteria</taxon>
        <taxon>Pseudomonadati</taxon>
        <taxon>Pseudomonadota</taxon>
        <taxon>Alphaproteobacteria</taxon>
        <taxon>Rhodobacterales</taxon>
        <taxon>Roseobacteraceae</taxon>
        <taxon>Maritimibacter</taxon>
    </lineage>
</organism>
<dbReference type="InterPro" id="IPR041489">
    <property type="entry name" value="PDZ_6"/>
</dbReference>
<sequence>MIKVLALAILTLTAAPLAAQVPDSAAQMQLSFAPVAKRAAPAVVNIYATRVVERRLPFADDPFFSQFFGDFDLPPSVQNSLGSGVIVGDGMVVSNYHVVGNATDIRVVLADRREYAATLVLADEPADLAVLRLENAPPLPALDLADSDAIEVGDLVLAIGNPFGVGQTVSSGIVSGLARTGQGGAALMGGGRYFIQTDAPINPGNSGGALVDMSGKLLGINTQIVTRSGGSNGIGFAIPANLVKQVVAQAAAGNDRFERPWSGLEVQQVDATMAEALGLDRPMGVIIRRLHENSPFAAAGLTTGDVLVAIEDQPVNAAAELDFRLATFPMGETVSVRYLSADGWGGARVSIVPQPEGLEPDLDTITIDGPFQGMTVTALTPEIANSLRAPADLRGVVIVDAQGRAANAGFQRGDILLSVNRISVTTPDDLENVVRGQSGWWRVDFMRGNRRVTARFNG</sequence>
<dbReference type="InterPro" id="IPR001478">
    <property type="entry name" value="PDZ"/>
</dbReference>
<reference evidence="3 4" key="1">
    <citation type="submission" date="2021-05" db="EMBL/GenBank/DDBJ databases">
        <title>Culturable bacteria isolated from Daya Bay.</title>
        <authorList>
            <person name="Zheng W."/>
            <person name="Yu S."/>
            <person name="Huang Y."/>
        </authorList>
    </citation>
    <scope>NUCLEOTIDE SEQUENCE [LARGE SCALE GENOMIC DNA]</scope>
    <source>
        <strain evidence="3 4">DP4N28-5</strain>
    </source>
</reference>
<dbReference type="RefSeq" id="WP_218393560.1">
    <property type="nucleotide sequence ID" value="NZ_JAHUZE010000004.1"/>
</dbReference>
<dbReference type="EMBL" id="JAHUZE010000004">
    <property type="protein sequence ID" value="MBV7380350.1"/>
    <property type="molecule type" value="Genomic_DNA"/>
</dbReference>
<dbReference type="Pfam" id="PF17820">
    <property type="entry name" value="PDZ_6"/>
    <property type="match status" value="1"/>
</dbReference>
<dbReference type="Pfam" id="PF13365">
    <property type="entry name" value="Trypsin_2"/>
    <property type="match status" value="1"/>
</dbReference>
<feature type="domain" description="PDZ" evidence="2">
    <location>
        <begin position="260"/>
        <end position="342"/>
    </location>
</feature>
<accession>A0ABS6T555</accession>
<evidence type="ECO:0000313" key="4">
    <source>
        <dbReference type="Proteomes" id="UP000756530"/>
    </source>
</evidence>
<feature type="domain" description="PDZ" evidence="2">
    <location>
        <begin position="381"/>
        <end position="449"/>
    </location>
</feature>
<gene>
    <name evidence="3" type="ORF">KJP28_15600</name>
</gene>
<dbReference type="PANTHER" id="PTHR22939">
    <property type="entry name" value="SERINE PROTEASE FAMILY S1C HTRA-RELATED"/>
    <property type="match status" value="1"/>
</dbReference>
<dbReference type="SMART" id="SM00228">
    <property type="entry name" value="PDZ"/>
    <property type="match status" value="2"/>
</dbReference>
<proteinExistence type="predicted"/>